<dbReference type="GO" id="GO:0043682">
    <property type="term" value="F:P-type divalent copper transporter activity"/>
    <property type="evidence" value="ECO:0007669"/>
    <property type="project" value="TreeGrafter"/>
</dbReference>
<dbReference type="AlphaFoldDB" id="A0A7Y2H361"/>
<keyword evidence="9" id="KW-0460">Magnesium</keyword>
<dbReference type="GO" id="GO:0055070">
    <property type="term" value="P:copper ion homeostasis"/>
    <property type="evidence" value="ECO:0007669"/>
    <property type="project" value="TreeGrafter"/>
</dbReference>
<sequence length="348" mass="36377">ACPCALGLATPVAILVGTGRGADLGILFKGGDVVEHLAKAKRVFFDKTGTLTQGAPRVTTVSPVMGVDEETLLGFAAAVETGSEHPLARAILEHAKGIAIPEARLFRARTGQGVEARIDGIKVRLGTEAWLQEEGIDTSSAAAPARPNRTPLFLAHGEKFLGTISVEDALRAEASRAVAALDKLGLEVNLLSGDRRSVVQAIAEEAGISRTIAEANPKDKLAAVEGEGTVMVGDGMNDAPALAAASVGIAMGQGTGVALESAPVVLLHEDLRAVPRAIELARQTLSVIRQNLVWAFLFNLLGIPLAAGVFYPVFGWSLHPMFAAGAMALSSVLVVTNALRLRRFRTAY</sequence>
<keyword evidence="10" id="KW-1278">Translocase</keyword>
<dbReference type="InterPro" id="IPR036412">
    <property type="entry name" value="HAD-like_sf"/>
</dbReference>
<dbReference type="GO" id="GO:0005886">
    <property type="term" value="C:plasma membrane"/>
    <property type="evidence" value="ECO:0007669"/>
    <property type="project" value="UniProtKB-SubCell"/>
</dbReference>
<dbReference type="Gene3D" id="3.40.50.1000">
    <property type="entry name" value="HAD superfamily/HAD-like"/>
    <property type="match status" value="1"/>
</dbReference>
<gene>
    <name evidence="15" type="ORF">HKN21_13365</name>
</gene>
<feature type="non-terminal residue" evidence="15">
    <location>
        <position position="1"/>
    </location>
</feature>
<dbReference type="Pfam" id="PF00702">
    <property type="entry name" value="Hydrolase"/>
    <property type="match status" value="1"/>
</dbReference>
<evidence type="ECO:0000256" key="9">
    <source>
        <dbReference type="ARBA" id="ARBA00022842"/>
    </source>
</evidence>
<proteinExistence type="inferred from homology"/>
<feature type="transmembrane region" description="Helical" evidence="14">
    <location>
        <begin position="292"/>
        <end position="314"/>
    </location>
</feature>
<dbReference type="Gene3D" id="3.40.1110.10">
    <property type="entry name" value="Calcium-transporting ATPase, cytoplasmic domain N"/>
    <property type="match status" value="1"/>
</dbReference>
<dbReference type="NCBIfam" id="TIGR01494">
    <property type="entry name" value="ATPase_P-type"/>
    <property type="match status" value="1"/>
</dbReference>
<organism evidence="15 16">
    <name type="scientific">Eiseniibacteriota bacterium</name>
    <dbReference type="NCBI Taxonomy" id="2212470"/>
    <lineage>
        <taxon>Bacteria</taxon>
        <taxon>Candidatus Eiseniibacteriota</taxon>
    </lineage>
</organism>
<dbReference type="InterPro" id="IPR023299">
    <property type="entry name" value="ATPase_P-typ_cyto_dom_N"/>
</dbReference>
<evidence type="ECO:0000256" key="2">
    <source>
        <dbReference type="ARBA" id="ARBA00006024"/>
    </source>
</evidence>
<comment type="caution">
    <text evidence="14">Lacks conserved residue(s) required for the propagation of feature annotation.</text>
</comment>
<feature type="transmembrane region" description="Helical" evidence="14">
    <location>
        <begin position="320"/>
        <end position="339"/>
    </location>
</feature>
<dbReference type="InterPro" id="IPR023214">
    <property type="entry name" value="HAD_sf"/>
</dbReference>
<comment type="caution">
    <text evidence="15">The sequence shown here is derived from an EMBL/GenBank/DDBJ whole genome shotgun (WGS) entry which is preliminary data.</text>
</comment>
<dbReference type="SUPFAM" id="SSF56784">
    <property type="entry name" value="HAD-like"/>
    <property type="match status" value="1"/>
</dbReference>
<dbReference type="PROSITE" id="PS00154">
    <property type="entry name" value="ATPASE_E1_E2"/>
    <property type="match status" value="1"/>
</dbReference>
<dbReference type="PANTHER" id="PTHR43520">
    <property type="entry name" value="ATP7, ISOFORM B"/>
    <property type="match status" value="1"/>
</dbReference>
<evidence type="ECO:0000256" key="10">
    <source>
        <dbReference type="ARBA" id="ARBA00022967"/>
    </source>
</evidence>
<dbReference type="PANTHER" id="PTHR43520:SF5">
    <property type="entry name" value="CATION-TRANSPORTING P-TYPE ATPASE-RELATED"/>
    <property type="match status" value="1"/>
</dbReference>
<keyword evidence="7 14" id="KW-0547">Nucleotide-binding</keyword>
<dbReference type="EMBL" id="JABDJR010000538">
    <property type="protein sequence ID" value="NNF07746.1"/>
    <property type="molecule type" value="Genomic_DNA"/>
</dbReference>
<dbReference type="InterPro" id="IPR018303">
    <property type="entry name" value="ATPase_P-typ_P_site"/>
</dbReference>
<evidence type="ECO:0000256" key="12">
    <source>
        <dbReference type="ARBA" id="ARBA00023065"/>
    </source>
</evidence>
<reference evidence="15 16" key="1">
    <citation type="submission" date="2020-03" db="EMBL/GenBank/DDBJ databases">
        <title>Metabolic flexibility allows generalist bacteria to become dominant in a frequently disturbed ecosystem.</title>
        <authorList>
            <person name="Chen Y.-J."/>
            <person name="Leung P.M."/>
            <person name="Bay S.K."/>
            <person name="Hugenholtz P."/>
            <person name="Kessler A.J."/>
            <person name="Shelley G."/>
            <person name="Waite D.W."/>
            <person name="Cook P.L."/>
            <person name="Greening C."/>
        </authorList>
    </citation>
    <scope>NUCLEOTIDE SEQUENCE [LARGE SCALE GENOMIC DNA]</scope>
    <source>
        <strain evidence="15">SS_bin_28</strain>
    </source>
</reference>
<evidence type="ECO:0000256" key="14">
    <source>
        <dbReference type="RuleBase" id="RU362081"/>
    </source>
</evidence>
<evidence type="ECO:0000313" key="16">
    <source>
        <dbReference type="Proteomes" id="UP000547674"/>
    </source>
</evidence>
<dbReference type="GO" id="GO:0005524">
    <property type="term" value="F:ATP binding"/>
    <property type="evidence" value="ECO:0007669"/>
    <property type="project" value="UniProtKB-UniRule"/>
</dbReference>
<evidence type="ECO:0000256" key="13">
    <source>
        <dbReference type="ARBA" id="ARBA00023136"/>
    </source>
</evidence>
<keyword evidence="4 14" id="KW-1003">Cell membrane</keyword>
<dbReference type="NCBIfam" id="TIGR01525">
    <property type="entry name" value="ATPase-IB_hvy"/>
    <property type="match status" value="1"/>
</dbReference>
<keyword evidence="13 14" id="KW-0472">Membrane</keyword>
<keyword evidence="6 14" id="KW-0812">Transmembrane</keyword>
<name>A0A7Y2H361_UNCEI</name>
<dbReference type="InterPro" id="IPR001757">
    <property type="entry name" value="P_typ_ATPase"/>
</dbReference>
<evidence type="ECO:0000256" key="6">
    <source>
        <dbReference type="ARBA" id="ARBA00022692"/>
    </source>
</evidence>
<dbReference type="Proteomes" id="UP000547674">
    <property type="component" value="Unassembled WGS sequence"/>
</dbReference>
<protein>
    <submittedName>
        <fullName evidence="15">Heavy metal translocating P-type ATPase</fullName>
    </submittedName>
</protein>
<comment type="similarity">
    <text evidence="2 14">Belongs to the cation transport ATPase (P-type) (TC 3.A.3) family. Type IB subfamily.</text>
</comment>
<keyword evidence="12" id="KW-0406">Ion transport</keyword>
<keyword evidence="5" id="KW-0597">Phosphoprotein</keyword>
<dbReference type="GO" id="GO:0005507">
    <property type="term" value="F:copper ion binding"/>
    <property type="evidence" value="ECO:0007669"/>
    <property type="project" value="TreeGrafter"/>
</dbReference>
<dbReference type="GO" id="GO:0016887">
    <property type="term" value="F:ATP hydrolysis activity"/>
    <property type="evidence" value="ECO:0007669"/>
    <property type="project" value="InterPro"/>
</dbReference>
<keyword evidence="3" id="KW-0813">Transport</keyword>
<evidence type="ECO:0000256" key="11">
    <source>
        <dbReference type="ARBA" id="ARBA00022989"/>
    </source>
</evidence>
<comment type="subcellular location">
    <subcellularLocation>
        <location evidence="1">Cell membrane</location>
        <topology evidence="1">Multi-pass membrane protein</topology>
    </subcellularLocation>
</comment>
<evidence type="ECO:0000256" key="4">
    <source>
        <dbReference type="ARBA" id="ARBA00022475"/>
    </source>
</evidence>
<dbReference type="PRINTS" id="PR00119">
    <property type="entry name" value="CATATPASE"/>
</dbReference>
<keyword evidence="11 14" id="KW-1133">Transmembrane helix</keyword>
<evidence type="ECO:0000256" key="3">
    <source>
        <dbReference type="ARBA" id="ARBA00022448"/>
    </source>
</evidence>
<evidence type="ECO:0000256" key="5">
    <source>
        <dbReference type="ARBA" id="ARBA00022553"/>
    </source>
</evidence>
<evidence type="ECO:0000256" key="7">
    <source>
        <dbReference type="ARBA" id="ARBA00022741"/>
    </source>
</evidence>
<dbReference type="PROSITE" id="PS01229">
    <property type="entry name" value="COF_2"/>
    <property type="match status" value="1"/>
</dbReference>
<keyword evidence="8 14" id="KW-0067">ATP-binding</keyword>
<keyword evidence="14" id="KW-0479">Metal-binding</keyword>
<evidence type="ECO:0000313" key="15">
    <source>
        <dbReference type="EMBL" id="NNF07746.1"/>
    </source>
</evidence>
<evidence type="ECO:0000256" key="1">
    <source>
        <dbReference type="ARBA" id="ARBA00004651"/>
    </source>
</evidence>
<dbReference type="InterPro" id="IPR027256">
    <property type="entry name" value="P-typ_ATPase_IB"/>
</dbReference>
<evidence type="ECO:0000256" key="8">
    <source>
        <dbReference type="ARBA" id="ARBA00022840"/>
    </source>
</evidence>
<accession>A0A7Y2H361</accession>